<dbReference type="Pfam" id="PF01973">
    <property type="entry name" value="MptE-like"/>
    <property type="match status" value="1"/>
</dbReference>
<dbReference type="GO" id="GO:0016740">
    <property type="term" value="F:transferase activity"/>
    <property type="evidence" value="ECO:0007669"/>
    <property type="project" value="UniProtKB-KW"/>
</dbReference>
<reference evidence="2 3" key="1">
    <citation type="submission" date="2019-10" db="EMBL/GenBank/DDBJ databases">
        <title>Whole-genome sequence of the extremophile Heliorestis acidaminivorans DSM 24790.</title>
        <authorList>
            <person name="Kyndt J.A."/>
            <person name="Meyer T.E."/>
        </authorList>
    </citation>
    <scope>NUCLEOTIDE SEQUENCE [LARGE SCALE GENOMIC DNA]</scope>
    <source>
        <strain evidence="2 3">DSM 24790</strain>
    </source>
</reference>
<keyword evidence="3" id="KW-1185">Reference proteome</keyword>
<comment type="caution">
    <text evidence="2">The sequence shown here is derived from an EMBL/GenBank/DDBJ whole genome shotgun (WGS) entry which is preliminary data.</text>
</comment>
<keyword evidence="2" id="KW-0808">Transferase</keyword>
<dbReference type="AlphaFoldDB" id="A0A6I0EVL8"/>
<dbReference type="RefSeq" id="WP_151618483.1">
    <property type="nucleotide sequence ID" value="NZ_WBXO01000002.1"/>
</dbReference>
<evidence type="ECO:0000259" key="1">
    <source>
        <dbReference type="Pfam" id="PF01973"/>
    </source>
</evidence>
<dbReference type="EMBL" id="WBXO01000002">
    <property type="protein sequence ID" value="KAB2953629.1"/>
    <property type="molecule type" value="Genomic_DNA"/>
</dbReference>
<name>A0A6I0EVL8_9FIRM</name>
<accession>A0A6I0EVL8</accession>
<dbReference type="Proteomes" id="UP000468766">
    <property type="component" value="Unassembled WGS sequence"/>
</dbReference>
<dbReference type="PANTHER" id="PTHR41786">
    <property type="entry name" value="MOTILITY ACCESSORY FACTOR MAF"/>
    <property type="match status" value="1"/>
</dbReference>
<dbReference type="PANTHER" id="PTHR41786:SF1">
    <property type="entry name" value="6-HYDROXYMETHYLPTERIN DIPHOSPHOKINASE MPTE-LIKE DOMAIN-CONTAINING PROTEIN"/>
    <property type="match status" value="1"/>
</dbReference>
<organism evidence="2 3">
    <name type="scientific">Heliorestis acidaminivorans</name>
    <dbReference type="NCBI Taxonomy" id="553427"/>
    <lineage>
        <taxon>Bacteria</taxon>
        <taxon>Bacillati</taxon>
        <taxon>Bacillota</taxon>
        <taxon>Clostridia</taxon>
        <taxon>Eubacteriales</taxon>
        <taxon>Heliobacteriaceae</taxon>
        <taxon>Heliorestis</taxon>
    </lineage>
</organism>
<feature type="domain" description="6-hydroxymethylpterin diphosphokinase MptE-like" evidence="1">
    <location>
        <begin position="181"/>
        <end position="349"/>
    </location>
</feature>
<sequence>MKCSINNEIEKSKYSLIKSKAQDAYTVQLQGFLLHSKFDPLKEAEKFVKNKIKKNHLHVLFGVGLGYYAKYMIGLLKDNEMLIIIEPNENLLKEAIKLNLKDLDYKKVMIVKGDDISDFSRIIHPYVKQYLGKIEYIESPNYGKIYPEMSKDIIETIKNSTAIEILNINTTFYFAEQWQRNLLYNLFYNYNAVPLASLSNKLSCPVVIASGGPSLIKQLPLLKLIKNKAFIISAGSTINALLKNHIQPDAIVTIDGGEENYRNFRDIKIDHVPLFFHSITHKDIPLQHRGKKVIFEDQVSAVGLTEKVFQEPIGFVIGGPSVANICLDIARQITSGPICVIGQDLAYTNNLTHATGIINQQNADKYLQSRGRKLILQKGYYGEDVPTDYVFLSMKKAFENYISFINEQGDKHEFFNATEGGLQIEGMENIAFSSFVNEYCQKNYEEEISTMFYKNSEQADEWERVCEIYERERKNLGELINYCEKAVNILKAINKNDLQFNSVTLNKLAKLDKKITTSCENNIMSHILQPALFIVNNNYLEKENESFKEANERIYNKNLKLYSELKSKSEKMYSWLTEIIEQSKTNYKMG</sequence>
<gene>
    <name evidence="2" type="ORF">F9B85_03135</name>
</gene>
<protein>
    <submittedName>
        <fullName evidence="2">Motility associated factor glycosyltransferase family protein</fullName>
    </submittedName>
</protein>
<evidence type="ECO:0000313" key="3">
    <source>
        <dbReference type="Proteomes" id="UP000468766"/>
    </source>
</evidence>
<dbReference type="OrthoDB" id="5291305at2"/>
<dbReference type="InterPro" id="IPR002826">
    <property type="entry name" value="MptE-like"/>
</dbReference>
<evidence type="ECO:0000313" key="2">
    <source>
        <dbReference type="EMBL" id="KAB2953629.1"/>
    </source>
</evidence>
<proteinExistence type="predicted"/>